<organism evidence="3 4">
    <name type="scientific">Nocardia jiangxiensis</name>
    <dbReference type="NCBI Taxonomy" id="282685"/>
    <lineage>
        <taxon>Bacteria</taxon>
        <taxon>Bacillati</taxon>
        <taxon>Actinomycetota</taxon>
        <taxon>Actinomycetes</taxon>
        <taxon>Mycobacteriales</taxon>
        <taxon>Nocardiaceae</taxon>
        <taxon>Nocardia</taxon>
    </lineage>
</organism>
<dbReference type="Proteomes" id="UP001601992">
    <property type="component" value="Unassembled WGS sequence"/>
</dbReference>
<feature type="compositionally biased region" description="Pro residues" evidence="1">
    <location>
        <begin position="291"/>
        <end position="303"/>
    </location>
</feature>
<name>A0ABW6S1J9_9NOCA</name>
<feature type="region of interest" description="Disordered" evidence="1">
    <location>
        <begin position="264"/>
        <end position="380"/>
    </location>
</feature>
<protein>
    <recommendedName>
        <fullName evidence="2">DUF7159 domain-containing protein</fullName>
    </recommendedName>
</protein>
<evidence type="ECO:0000256" key="1">
    <source>
        <dbReference type="SAM" id="MobiDB-lite"/>
    </source>
</evidence>
<comment type="caution">
    <text evidence="3">The sequence shown here is derived from an EMBL/GenBank/DDBJ whole genome shotgun (WGS) entry which is preliminary data.</text>
</comment>
<dbReference type="EMBL" id="JBIAQY010000006">
    <property type="protein sequence ID" value="MFF3570142.1"/>
    <property type="molecule type" value="Genomic_DNA"/>
</dbReference>
<keyword evidence="4" id="KW-1185">Reference proteome</keyword>
<proteinExistence type="predicted"/>
<accession>A0ABW6S1J9</accession>
<evidence type="ECO:0000259" key="2">
    <source>
        <dbReference type="Pfam" id="PF23717"/>
    </source>
</evidence>
<dbReference type="RefSeq" id="WP_157186227.1">
    <property type="nucleotide sequence ID" value="NZ_JBIAQY010000006.1"/>
</dbReference>
<feature type="domain" description="DUF7159" evidence="2">
    <location>
        <begin position="25"/>
        <end position="231"/>
    </location>
</feature>
<dbReference type="Pfam" id="PF23717">
    <property type="entry name" value="DUF7159"/>
    <property type="match status" value="1"/>
</dbReference>
<reference evidence="3 4" key="1">
    <citation type="submission" date="2024-10" db="EMBL/GenBank/DDBJ databases">
        <title>The Natural Products Discovery Center: Release of the First 8490 Sequenced Strains for Exploring Actinobacteria Biosynthetic Diversity.</title>
        <authorList>
            <person name="Kalkreuter E."/>
            <person name="Kautsar S.A."/>
            <person name="Yang D."/>
            <person name="Bader C.D."/>
            <person name="Teijaro C.N."/>
            <person name="Fluegel L."/>
            <person name="Davis C.M."/>
            <person name="Simpson J.R."/>
            <person name="Lauterbach L."/>
            <person name="Steele A.D."/>
            <person name="Gui C."/>
            <person name="Meng S."/>
            <person name="Li G."/>
            <person name="Viehrig K."/>
            <person name="Ye F."/>
            <person name="Su P."/>
            <person name="Kiefer A.F."/>
            <person name="Nichols A."/>
            <person name="Cepeda A.J."/>
            <person name="Yan W."/>
            <person name="Fan B."/>
            <person name="Jiang Y."/>
            <person name="Adhikari A."/>
            <person name="Zheng C.-J."/>
            <person name="Schuster L."/>
            <person name="Cowan T.M."/>
            <person name="Smanski M.J."/>
            <person name="Chevrette M.G."/>
            <person name="De Carvalho L.P.S."/>
            <person name="Shen B."/>
        </authorList>
    </citation>
    <scope>NUCLEOTIDE SEQUENCE [LARGE SCALE GENOMIC DNA]</scope>
    <source>
        <strain evidence="3 4">NPDC002593</strain>
    </source>
</reference>
<gene>
    <name evidence="3" type="ORF">ACFYXQ_20405</name>
</gene>
<feature type="compositionally biased region" description="Low complexity" evidence="1">
    <location>
        <begin position="304"/>
        <end position="317"/>
    </location>
</feature>
<dbReference type="InterPro" id="IPR055583">
    <property type="entry name" value="DUF7159"/>
</dbReference>
<evidence type="ECO:0000313" key="4">
    <source>
        <dbReference type="Proteomes" id="UP001601992"/>
    </source>
</evidence>
<sequence>MVARSVVTFGVCTERGAVHAVALSDGDGALSDRLLIQRTFTIGDGRVDLARAVEAALEALAEKIDADQQIAGVAVTYRDPAERRAIVTGLAAGPWRSASMVSAKSAHLALARAMPWASEFDHLLICEVVREYQCFSLISPGRDRVVASIAASGSALSQESLRPAVTAAWDQFDAAGVQPDAVVPIGSRARSSVVEASLADGFDVPIIASRIGSVAAAAGAALAVHPEPEVEVRRPRVSRSAAALVTTASVLAGGLVVGGVYEATSDSRPSAAPDLADAANTTPQRHRAVPAPQPAAQPAPAGSPRPQSLSGHSSHSSDAPGAAPIDSAGMLWGPAGSNRMDQHQQAPQLMKVTPGPAAAGPSTEFPPLPEPNSPVVGPNQQLLFPGEAPPPELTSPHFAKWWDNHWRLMLAWAAELMPHPMPHSTQHPSPDSAQRM</sequence>
<evidence type="ECO:0000313" key="3">
    <source>
        <dbReference type="EMBL" id="MFF3570142.1"/>
    </source>
</evidence>